<evidence type="ECO:0000313" key="2">
    <source>
        <dbReference type="EMBL" id="GJJ06820.1"/>
    </source>
</evidence>
<dbReference type="PANTHER" id="PTHR35043:SF7">
    <property type="entry name" value="TRANSCRIPTION FACTOR DOMAIN-CONTAINING PROTEIN"/>
    <property type="match status" value="1"/>
</dbReference>
<reference evidence="2" key="1">
    <citation type="submission" date="2021-10" db="EMBL/GenBank/DDBJ databases">
        <title>De novo Genome Assembly of Clathrus columnatus (Basidiomycota, Fungi) Using Illumina and Nanopore Sequence Data.</title>
        <authorList>
            <person name="Ogiso-Tanaka E."/>
            <person name="Itagaki H."/>
            <person name="Hosoya T."/>
            <person name="Hosaka K."/>
        </authorList>
    </citation>
    <scope>NUCLEOTIDE SEQUENCE</scope>
    <source>
        <strain evidence="2">MO-923</strain>
    </source>
</reference>
<organism evidence="2 3">
    <name type="scientific">Clathrus columnatus</name>
    <dbReference type="NCBI Taxonomy" id="1419009"/>
    <lineage>
        <taxon>Eukaryota</taxon>
        <taxon>Fungi</taxon>
        <taxon>Dikarya</taxon>
        <taxon>Basidiomycota</taxon>
        <taxon>Agaricomycotina</taxon>
        <taxon>Agaricomycetes</taxon>
        <taxon>Phallomycetidae</taxon>
        <taxon>Phallales</taxon>
        <taxon>Clathraceae</taxon>
        <taxon>Clathrus</taxon>
    </lineage>
</organism>
<gene>
    <name evidence="2" type="ORF">Clacol_001016</name>
</gene>
<feature type="transmembrane region" description="Helical" evidence="1">
    <location>
        <begin position="429"/>
        <end position="448"/>
    </location>
</feature>
<feature type="transmembrane region" description="Helical" evidence="1">
    <location>
        <begin position="259"/>
        <end position="278"/>
    </location>
</feature>
<keyword evidence="1" id="KW-1133">Transmembrane helix</keyword>
<accession>A0AAV5A4K3</accession>
<keyword evidence="1" id="KW-0472">Membrane</keyword>
<feature type="transmembrane region" description="Helical" evidence="1">
    <location>
        <begin position="353"/>
        <end position="373"/>
    </location>
</feature>
<name>A0AAV5A4K3_9AGAM</name>
<comment type="caution">
    <text evidence="2">The sequence shown here is derived from an EMBL/GenBank/DDBJ whole genome shotgun (WGS) entry which is preliminary data.</text>
</comment>
<dbReference type="EMBL" id="BPWL01000001">
    <property type="protein sequence ID" value="GJJ06820.1"/>
    <property type="molecule type" value="Genomic_DNA"/>
</dbReference>
<dbReference type="PANTHER" id="PTHR35043">
    <property type="entry name" value="TRANSCRIPTION FACTOR DOMAIN-CONTAINING PROTEIN"/>
    <property type="match status" value="1"/>
</dbReference>
<evidence type="ECO:0000313" key="3">
    <source>
        <dbReference type="Proteomes" id="UP001050691"/>
    </source>
</evidence>
<proteinExistence type="predicted"/>
<protein>
    <submittedName>
        <fullName evidence="2">Uncharacterized protein</fullName>
    </submittedName>
</protein>
<feature type="transmembrane region" description="Helical" evidence="1">
    <location>
        <begin position="385"/>
        <end position="409"/>
    </location>
</feature>
<dbReference type="AlphaFoldDB" id="A0AAV5A4K3"/>
<keyword evidence="1" id="KW-0812">Transmembrane</keyword>
<sequence>MGGFVITDRERNPINVLMLGPINDTNLDLKHRLLDPVKAAVQISVESMFYKTLTTTRTADAVVEAAMGAVIDQAVMDAVAEAVVDEAVPQVLMAAYRDAGVPLPAPAVLETKLEEEVSQFFLGPGMARITNIAVEVLVEAIAEALVEVLETGREKFNLRDRALRSEGLFFRLRHSLAIKVGSMELRVGIRHSFMEKLRARLRGDGLRDTLETLVYCREEEIQDKSKQDWLAKTFALTQTIWFVIQCVARKAQRLPLTEIELMTCAYAALSAAIYVFWWNKPFRVDFPMLVHSNIPHKSRDINTSTSQPNSRRMDVITLAKFLHGSLYDEISFSRRLQVPTFYSGFFLETTKDIWNFLAGILTAAVFGGIHLFAWKSEFPSRMELWLWRLSALVIVGAPPIIFIPVSILIRNRGKPHVYFRISKTILPTLVLLYVNARFVILVLAMISLRKLSPGVLTDVEWLTFIPHIS</sequence>
<evidence type="ECO:0000256" key="1">
    <source>
        <dbReference type="SAM" id="Phobius"/>
    </source>
</evidence>
<keyword evidence="3" id="KW-1185">Reference proteome</keyword>
<dbReference type="Proteomes" id="UP001050691">
    <property type="component" value="Unassembled WGS sequence"/>
</dbReference>